<gene>
    <name evidence="2" type="ORF">RCL2_001649500</name>
</gene>
<evidence type="ECO:0000256" key="1">
    <source>
        <dbReference type="SAM" id="MobiDB-lite"/>
    </source>
</evidence>
<sequence length="104" mass="11729">MSSTSESAITHEINLDNSSHNQHQSNPVVLLNLIKSKSKDKGKKKNKTKNIFIVNPAFVNNWDDLLAQDVSSFSLLIFLPENKITGKTITSFTFMSEFSNKEKK</sequence>
<dbReference type="Proteomes" id="UP000615446">
    <property type="component" value="Unassembled WGS sequence"/>
</dbReference>
<comment type="caution">
    <text evidence="2">The sequence shown here is derived from an EMBL/GenBank/DDBJ whole genome shotgun (WGS) entry which is preliminary data.</text>
</comment>
<dbReference type="AlphaFoldDB" id="A0A8H3LMC1"/>
<proteinExistence type="predicted"/>
<reference evidence="2" key="1">
    <citation type="submission" date="2019-10" db="EMBL/GenBank/DDBJ databases">
        <title>Conservation and host-specific expression of non-tandemly repeated heterogenous ribosome RNA gene in arbuscular mycorrhizal fungi.</title>
        <authorList>
            <person name="Maeda T."/>
            <person name="Kobayashi Y."/>
            <person name="Nakagawa T."/>
            <person name="Ezawa T."/>
            <person name="Yamaguchi K."/>
            <person name="Bino T."/>
            <person name="Nishimoto Y."/>
            <person name="Shigenobu S."/>
            <person name="Kawaguchi M."/>
        </authorList>
    </citation>
    <scope>NUCLEOTIDE SEQUENCE</scope>
    <source>
        <strain evidence="2">HR1</strain>
    </source>
</reference>
<name>A0A8H3LMC1_9GLOM</name>
<dbReference type="EMBL" id="BLAL01000189">
    <property type="protein sequence ID" value="GES89604.1"/>
    <property type="molecule type" value="Genomic_DNA"/>
</dbReference>
<evidence type="ECO:0000313" key="2">
    <source>
        <dbReference type="EMBL" id="GES89604.1"/>
    </source>
</evidence>
<feature type="compositionally biased region" description="Polar residues" evidence="1">
    <location>
        <begin position="15"/>
        <end position="26"/>
    </location>
</feature>
<protein>
    <submittedName>
        <fullName evidence="2">Uncharacterized protein</fullName>
    </submittedName>
</protein>
<organism evidence="2 3">
    <name type="scientific">Rhizophagus clarus</name>
    <dbReference type="NCBI Taxonomy" id="94130"/>
    <lineage>
        <taxon>Eukaryota</taxon>
        <taxon>Fungi</taxon>
        <taxon>Fungi incertae sedis</taxon>
        <taxon>Mucoromycota</taxon>
        <taxon>Glomeromycotina</taxon>
        <taxon>Glomeromycetes</taxon>
        <taxon>Glomerales</taxon>
        <taxon>Glomeraceae</taxon>
        <taxon>Rhizophagus</taxon>
    </lineage>
</organism>
<accession>A0A8H3LMC1</accession>
<evidence type="ECO:0000313" key="3">
    <source>
        <dbReference type="Proteomes" id="UP000615446"/>
    </source>
</evidence>
<feature type="region of interest" description="Disordered" evidence="1">
    <location>
        <begin position="1"/>
        <end position="26"/>
    </location>
</feature>